<evidence type="ECO:0000256" key="2">
    <source>
        <dbReference type="ARBA" id="ARBA00022737"/>
    </source>
</evidence>
<dbReference type="PANTHER" id="PTHR46108:SF3">
    <property type="entry name" value="WD REPEAT- AND FYVE DOMAIN-CONTAINING PROTEIN 4"/>
    <property type="match status" value="1"/>
</dbReference>
<sequence>MQVILQQLSEAEEVKSKLCVVIVSGHIITEGVLLFGKADFYICEGFALSQSGDVCCKHHYSSSVRDSFICSMFSKEKPTANPSCRRYPYEDIKEAHFARFLLEDNALEIFMRNGQSMFLAFQNKEHLPAFKRLCSVVPSLKGRGVTDGIMNMKKTTGGEKTAIQKWQKGEMSNFDYLMHLNTLAGRTYNDLMQYPVFPWVLADYDSETLDLSNPATFRDLSKPMGAQTDKRKEKFIQRYNEVENNDGDLSARCHYCTHYSSAIIVASLLVRMEPFAQTFLSLQGGAFDVADRMFHSVKKEWESASRDNMSDVRELIPEFYYLPDFLSNSNDLDLGCMQDGTPLGDVVLPPWAKGDPQEFVRVHREALECDYVSSQLHLWIDLIFGYRQQGPAAVESVNIFHPYFYVEKLDTESLKDPLKKSTILGFISNFDKYPNSHKNSGAKETSGPGHAPPFFFRPDRLKPSVQPVKELIRGPVGHMVCGEKEMLAVEKSKLLIPPLWNTFFSWGTNDNSCAFGNYATEKNFAVSESLADWGECLCAACPNPNTIITGGTSSVVCVWEISIGKDKLKHMRLKQALYGHTDAVTCLVASEAYSVIVSGSRDRSCILWDLEELSYITQLPGHAASLTALAINDLTGEIASCAGAHLYLWTMKGQLLSCIDTTFGPEGEILCCCFTQKYEWDPRNVIVTGCADGIVRIWKTEYTRAQLPSYQAGPDSPGSPQSGVPEKPELNRSQTVSRRRYKNNPAVTALAISRTHGSLLVGDAWGRVFSWTCEG</sequence>
<gene>
    <name evidence="7" type="ORF">AGOR_G00114380</name>
</gene>
<evidence type="ECO:0000313" key="8">
    <source>
        <dbReference type="Proteomes" id="UP000829720"/>
    </source>
</evidence>
<dbReference type="PROSITE" id="PS50197">
    <property type="entry name" value="BEACH"/>
    <property type="match status" value="1"/>
</dbReference>
<keyword evidence="1 3" id="KW-0853">WD repeat</keyword>
<dbReference type="SMART" id="SM00320">
    <property type="entry name" value="WD40"/>
    <property type="match status" value="4"/>
</dbReference>
<proteinExistence type="predicted"/>
<evidence type="ECO:0000256" key="3">
    <source>
        <dbReference type="PROSITE-ProRule" id="PRU00221"/>
    </source>
</evidence>
<dbReference type="Gene3D" id="2.30.29.30">
    <property type="entry name" value="Pleckstrin-homology domain (PH domain)/Phosphotyrosine-binding domain (PTB)"/>
    <property type="match status" value="1"/>
</dbReference>
<dbReference type="GO" id="GO:0019882">
    <property type="term" value="P:antigen processing and presentation"/>
    <property type="evidence" value="ECO:0007669"/>
    <property type="project" value="TreeGrafter"/>
</dbReference>
<dbReference type="CDD" id="cd01201">
    <property type="entry name" value="PH_BEACH"/>
    <property type="match status" value="1"/>
</dbReference>
<dbReference type="SUPFAM" id="SSF50978">
    <property type="entry name" value="WD40 repeat-like"/>
    <property type="match status" value="1"/>
</dbReference>
<dbReference type="Pfam" id="PF02138">
    <property type="entry name" value="Beach"/>
    <property type="match status" value="1"/>
</dbReference>
<dbReference type="InterPro" id="IPR015943">
    <property type="entry name" value="WD40/YVTN_repeat-like_dom_sf"/>
</dbReference>
<dbReference type="Proteomes" id="UP000829720">
    <property type="component" value="Unassembled WGS sequence"/>
</dbReference>
<dbReference type="PANTHER" id="PTHR46108">
    <property type="entry name" value="BLUE CHEESE"/>
    <property type="match status" value="1"/>
</dbReference>
<dbReference type="SMART" id="SM01026">
    <property type="entry name" value="Beach"/>
    <property type="match status" value="1"/>
</dbReference>
<dbReference type="AlphaFoldDB" id="A0A8T3DH55"/>
<dbReference type="InterPro" id="IPR000409">
    <property type="entry name" value="BEACH_dom"/>
</dbReference>
<comment type="caution">
    <text evidence="7">The sequence shown here is derived from an EMBL/GenBank/DDBJ whole genome shotgun (WGS) entry which is preliminary data.</text>
</comment>
<dbReference type="FunFam" id="1.10.1540.10:FF:000002">
    <property type="entry name" value="WD repeat and FYVE domain containing 3"/>
    <property type="match status" value="1"/>
</dbReference>
<feature type="domain" description="BEACH-type PH" evidence="6">
    <location>
        <begin position="9"/>
        <end position="134"/>
    </location>
</feature>
<dbReference type="EMBL" id="JAERUA010000010">
    <property type="protein sequence ID" value="KAI1894298.1"/>
    <property type="molecule type" value="Genomic_DNA"/>
</dbReference>
<dbReference type="SUPFAM" id="SSF81837">
    <property type="entry name" value="BEACH domain"/>
    <property type="match status" value="1"/>
</dbReference>
<dbReference type="PROSITE" id="PS50082">
    <property type="entry name" value="WD_REPEATS_2"/>
    <property type="match status" value="1"/>
</dbReference>
<dbReference type="Gene3D" id="2.130.10.10">
    <property type="entry name" value="YVTN repeat-like/Quinoprotein amine dehydrogenase"/>
    <property type="match status" value="1"/>
</dbReference>
<evidence type="ECO:0000256" key="4">
    <source>
        <dbReference type="SAM" id="MobiDB-lite"/>
    </source>
</evidence>
<dbReference type="SUPFAM" id="SSF50729">
    <property type="entry name" value="PH domain-like"/>
    <property type="match status" value="1"/>
</dbReference>
<dbReference type="InterPro" id="IPR051944">
    <property type="entry name" value="BEACH_domain_protein"/>
</dbReference>
<keyword evidence="8" id="KW-1185">Reference proteome</keyword>
<feature type="repeat" description="WD" evidence="3">
    <location>
        <begin position="577"/>
        <end position="618"/>
    </location>
</feature>
<protein>
    <recommendedName>
        <fullName evidence="9">WD repeat-and FYVE domain-containing protein 4</fullName>
    </recommendedName>
</protein>
<dbReference type="InterPro" id="IPR036322">
    <property type="entry name" value="WD40_repeat_dom_sf"/>
</dbReference>
<organism evidence="7 8">
    <name type="scientific">Albula goreensis</name>
    <dbReference type="NCBI Taxonomy" id="1534307"/>
    <lineage>
        <taxon>Eukaryota</taxon>
        <taxon>Metazoa</taxon>
        <taxon>Chordata</taxon>
        <taxon>Craniata</taxon>
        <taxon>Vertebrata</taxon>
        <taxon>Euteleostomi</taxon>
        <taxon>Actinopterygii</taxon>
        <taxon>Neopterygii</taxon>
        <taxon>Teleostei</taxon>
        <taxon>Albuliformes</taxon>
        <taxon>Albulidae</taxon>
        <taxon>Albula</taxon>
    </lineage>
</organism>
<dbReference type="InterPro" id="IPR011993">
    <property type="entry name" value="PH-like_dom_sf"/>
</dbReference>
<feature type="domain" description="BEACH" evidence="5">
    <location>
        <begin position="151"/>
        <end position="446"/>
    </location>
</feature>
<evidence type="ECO:0000259" key="6">
    <source>
        <dbReference type="PROSITE" id="PS51783"/>
    </source>
</evidence>
<evidence type="ECO:0000313" key="7">
    <source>
        <dbReference type="EMBL" id="KAI1894298.1"/>
    </source>
</evidence>
<dbReference type="InterPro" id="IPR001680">
    <property type="entry name" value="WD40_rpt"/>
</dbReference>
<feature type="region of interest" description="Disordered" evidence="4">
    <location>
        <begin position="708"/>
        <end position="738"/>
    </location>
</feature>
<dbReference type="Gene3D" id="1.10.1540.10">
    <property type="entry name" value="BEACH domain"/>
    <property type="match status" value="1"/>
</dbReference>
<dbReference type="OrthoDB" id="10018316at2759"/>
<dbReference type="Pfam" id="PF00400">
    <property type="entry name" value="WD40"/>
    <property type="match status" value="2"/>
</dbReference>
<dbReference type="InterPro" id="IPR019775">
    <property type="entry name" value="WD40_repeat_CS"/>
</dbReference>
<dbReference type="PROSITE" id="PS00678">
    <property type="entry name" value="WD_REPEATS_1"/>
    <property type="match status" value="1"/>
</dbReference>
<dbReference type="InterPro" id="IPR036372">
    <property type="entry name" value="BEACH_dom_sf"/>
</dbReference>
<evidence type="ECO:0000256" key="1">
    <source>
        <dbReference type="ARBA" id="ARBA00022574"/>
    </source>
</evidence>
<dbReference type="Pfam" id="PF14844">
    <property type="entry name" value="PH_BEACH"/>
    <property type="match status" value="1"/>
</dbReference>
<dbReference type="InterPro" id="IPR023362">
    <property type="entry name" value="PH-BEACH_dom"/>
</dbReference>
<dbReference type="PROSITE" id="PS50294">
    <property type="entry name" value="WD_REPEATS_REGION"/>
    <property type="match status" value="1"/>
</dbReference>
<dbReference type="PROSITE" id="PS51783">
    <property type="entry name" value="PH_BEACH"/>
    <property type="match status" value="1"/>
</dbReference>
<evidence type="ECO:0008006" key="9">
    <source>
        <dbReference type="Google" id="ProtNLM"/>
    </source>
</evidence>
<keyword evidence="2" id="KW-0677">Repeat</keyword>
<evidence type="ECO:0000259" key="5">
    <source>
        <dbReference type="PROSITE" id="PS50197"/>
    </source>
</evidence>
<name>A0A8T3DH55_9TELE</name>
<reference evidence="7" key="1">
    <citation type="submission" date="2021-01" db="EMBL/GenBank/DDBJ databases">
        <authorList>
            <person name="Zahm M."/>
            <person name="Roques C."/>
            <person name="Cabau C."/>
            <person name="Klopp C."/>
            <person name="Donnadieu C."/>
            <person name="Jouanno E."/>
            <person name="Lampietro C."/>
            <person name="Louis A."/>
            <person name="Herpin A."/>
            <person name="Echchiki A."/>
            <person name="Berthelot C."/>
            <person name="Parey E."/>
            <person name="Roest-Crollius H."/>
            <person name="Braasch I."/>
            <person name="Postlethwait J."/>
            <person name="Bobe J."/>
            <person name="Montfort J."/>
            <person name="Bouchez O."/>
            <person name="Begum T."/>
            <person name="Mejri S."/>
            <person name="Adams A."/>
            <person name="Chen W.-J."/>
            <person name="Guiguen Y."/>
        </authorList>
    </citation>
    <scope>NUCLEOTIDE SEQUENCE</scope>
    <source>
        <tissue evidence="7">Blood</tissue>
    </source>
</reference>
<accession>A0A8T3DH55</accession>
<dbReference type="CDD" id="cd06071">
    <property type="entry name" value="Beach"/>
    <property type="match status" value="1"/>
</dbReference>